<keyword evidence="2" id="KW-1133">Transmembrane helix</keyword>
<proteinExistence type="predicted"/>
<comment type="caution">
    <text evidence="3">The sequence shown here is derived from an EMBL/GenBank/DDBJ whole genome shotgun (WGS) entry which is preliminary data.</text>
</comment>
<gene>
    <name evidence="3" type="ORF">FMEXI_11071</name>
</gene>
<organism evidence="3 4">
    <name type="scientific">Fusarium mexicanum</name>
    <dbReference type="NCBI Taxonomy" id="751941"/>
    <lineage>
        <taxon>Eukaryota</taxon>
        <taxon>Fungi</taxon>
        <taxon>Dikarya</taxon>
        <taxon>Ascomycota</taxon>
        <taxon>Pezizomycotina</taxon>
        <taxon>Sordariomycetes</taxon>
        <taxon>Hypocreomycetidae</taxon>
        <taxon>Hypocreales</taxon>
        <taxon>Nectriaceae</taxon>
        <taxon>Fusarium</taxon>
        <taxon>Fusarium fujikuroi species complex</taxon>
    </lineage>
</organism>
<keyword evidence="4" id="KW-1185">Reference proteome</keyword>
<feature type="region of interest" description="Disordered" evidence="1">
    <location>
        <begin position="1"/>
        <end position="106"/>
    </location>
</feature>
<feature type="compositionally biased region" description="Basic and acidic residues" evidence="1">
    <location>
        <begin position="72"/>
        <end position="84"/>
    </location>
</feature>
<evidence type="ECO:0000256" key="2">
    <source>
        <dbReference type="SAM" id="Phobius"/>
    </source>
</evidence>
<sequence length="253" mass="27599">MLASSYLNVPEGRPVTDGRDSAPTKSPHSNPPAGWPLAGPLDSVPTKSRLPVPTKTPFTHKRPDNKANIPPLKEEATEKGDKKLGPGHSAPPANVKSPSPTDAVRPSRLATVGVAHITYTSTSPSSFPGRIGVQTSQSEEEPSARCDGLHVFLIIMLLGAFFGGCTFLMQVTGSFLRRIGRRYGWKWVKKSDSVDLDNAIYQLKDYPGAFEEHHLVLLREVLENYGDSSYVRADEKDAEEGRWDSTHSATLPL</sequence>
<keyword evidence="2" id="KW-0472">Membrane</keyword>
<keyword evidence="2" id="KW-0812">Transmembrane</keyword>
<dbReference type="AlphaFoldDB" id="A0A8H5MMQ5"/>
<evidence type="ECO:0000313" key="3">
    <source>
        <dbReference type="EMBL" id="KAF5534864.1"/>
    </source>
</evidence>
<accession>A0A8H5MMQ5</accession>
<evidence type="ECO:0000313" key="4">
    <source>
        <dbReference type="Proteomes" id="UP000522262"/>
    </source>
</evidence>
<protein>
    <submittedName>
        <fullName evidence="3">Uncharacterized protein</fullName>
    </submittedName>
</protein>
<dbReference type="Proteomes" id="UP000522262">
    <property type="component" value="Unassembled WGS sequence"/>
</dbReference>
<dbReference type="EMBL" id="JAAOAM010000290">
    <property type="protein sequence ID" value="KAF5534864.1"/>
    <property type="molecule type" value="Genomic_DNA"/>
</dbReference>
<feature type="transmembrane region" description="Helical" evidence="2">
    <location>
        <begin position="151"/>
        <end position="176"/>
    </location>
</feature>
<name>A0A8H5MMQ5_9HYPO</name>
<evidence type="ECO:0000256" key="1">
    <source>
        <dbReference type="SAM" id="MobiDB-lite"/>
    </source>
</evidence>
<reference evidence="3 4" key="1">
    <citation type="submission" date="2020-05" db="EMBL/GenBank/DDBJ databases">
        <title>Identification and distribution of gene clusters putatively required for synthesis of sphingolipid metabolism inhibitors in phylogenetically diverse species of the filamentous fungus Fusarium.</title>
        <authorList>
            <person name="Kim H.-S."/>
            <person name="Busman M."/>
            <person name="Brown D.W."/>
            <person name="Divon H."/>
            <person name="Uhlig S."/>
            <person name="Proctor R.H."/>
        </authorList>
    </citation>
    <scope>NUCLEOTIDE SEQUENCE [LARGE SCALE GENOMIC DNA]</scope>
    <source>
        <strain evidence="3 4">NRRL 53147</strain>
    </source>
</reference>